<dbReference type="Pfam" id="PF02536">
    <property type="entry name" value="mTERF"/>
    <property type="match status" value="1"/>
</dbReference>
<dbReference type="InterPro" id="IPR003690">
    <property type="entry name" value="MTERF"/>
</dbReference>
<reference evidence="5" key="2">
    <citation type="submission" date="2018-05" db="EMBL/GenBank/DDBJ databases">
        <title>OmerRS3 (Oryza meridionalis Reference Sequence Version 3).</title>
        <authorList>
            <person name="Zhang J."/>
            <person name="Kudrna D."/>
            <person name="Lee S."/>
            <person name="Talag J."/>
            <person name="Welchert J."/>
            <person name="Wing R.A."/>
        </authorList>
    </citation>
    <scope>NUCLEOTIDE SEQUENCE [LARGE SCALE GENOMIC DNA]</scope>
    <source>
        <strain evidence="5">cv. OR44</strain>
    </source>
</reference>
<dbReference type="AlphaFoldDB" id="A0A0E0CKT1"/>
<evidence type="ECO:0000256" key="4">
    <source>
        <dbReference type="SAM" id="MobiDB-lite"/>
    </source>
</evidence>
<dbReference type="InterPro" id="IPR038538">
    <property type="entry name" value="MTERF_sf"/>
</dbReference>
<organism evidence="5">
    <name type="scientific">Oryza meridionalis</name>
    <dbReference type="NCBI Taxonomy" id="40149"/>
    <lineage>
        <taxon>Eukaryota</taxon>
        <taxon>Viridiplantae</taxon>
        <taxon>Streptophyta</taxon>
        <taxon>Embryophyta</taxon>
        <taxon>Tracheophyta</taxon>
        <taxon>Spermatophyta</taxon>
        <taxon>Magnoliopsida</taxon>
        <taxon>Liliopsida</taxon>
        <taxon>Poales</taxon>
        <taxon>Poaceae</taxon>
        <taxon>BOP clade</taxon>
        <taxon>Oryzoideae</taxon>
        <taxon>Oryzeae</taxon>
        <taxon>Oryzinae</taxon>
        <taxon>Oryza</taxon>
    </lineage>
</organism>
<dbReference type="HOGENOM" id="CLU_861697_0_0_1"/>
<evidence type="ECO:0000256" key="1">
    <source>
        <dbReference type="ARBA" id="ARBA00007692"/>
    </source>
</evidence>
<accession>A0A0E0CKT1</accession>
<dbReference type="SMART" id="SM00733">
    <property type="entry name" value="Mterf"/>
    <property type="match status" value="2"/>
</dbReference>
<dbReference type="Gramene" id="OMERI02G17290.1">
    <property type="protein sequence ID" value="OMERI02G17290.1"/>
    <property type="gene ID" value="OMERI02G17290"/>
</dbReference>
<feature type="region of interest" description="Disordered" evidence="4">
    <location>
        <begin position="370"/>
        <end position="399"/>
    </location>
</feature>
<dbReference type="PANTHER" id="PTHR13068:SF23">
    <property type="entry name" value="TRANSCRIPTION TERMINATION FACTOR MTERF15, MITOCHONDRIAL"/>
    <property type="match status" value="1"/>
</dbReference>
<protein>
    <submittedName>
        <fullName evidence="5">Uncharacterized protein</fullName>
    </submittedName>
</protein>
<proteinExistence type="inferred from homology"/>
<evidence type="ECO:0000256" key="3">
    <source>
        <dbReference type="ARBA" id="ARBA00022946"/>
    </source>
</evidence>
<reference evidence="5" key="1">
    <citation type="submission" date="2015-04" db="UniProtKB">
        <authorList>
            <consortium name="EnsemblPlants"/>
        </authorList>
    </citation>
    <scope>IDENTIFICATION</scope>
</reference>
<feature type="region of interest" description="Disordered" evidence="4">
    <location>
        <begin position="42"/>
        <end position="71"/>
    </location>
</feature>
<dbReference type="Proteomes" id="UP000008021">
    <property type="component" value="Chromosome 2"/>
</dbReference>
<feature type="region of interest" description="Disordered" evidence="4">
    <location>
        <begin position="88"/>
        <end position="108"/>
    </location>
</feature>
<evidence type="ECO:0000313" key="5">
    <source>
        <dbReference type="EnsemblPlants" id="OMERI02G17290.1"/>
    </source>
</evidence>
<keyword evidence="6" id="KW-1185">Reference proteome</keyword>
<keyword evidence="2" id="KW-0806">Transcription termination</keyword>
<keyword evidence="2" id="KW-0804">Transcription</keyword>
<dbReference type="EnsemblPlants" id="OMERI02G17290.1">
    <property type="protein sequence ID" value="OMERI02G17290.1"/>
    <property type="gene ID" value="OMERI02G17290"/>
</dbReference>
<dbReference type="GO" id="GO:0003676">
    <property type="term" value="F:nucleic acid binding"/>
    <property type="evidence" value="ECO:0007669"/>
    <property type="project" value="InterPro"/>
</dbReference>
<feature type="compositionally biased region" description="Basic residues" evidence="4">
    <location>
        <begin position="93"/>
        <end position="103"/>
    </location>
</feature>
<dbReference type="eggNOG" id="KOG1267">
    <property type="taxonomic scope" value="Eukaryota"/>
</dbReference>
<keyword evidence="3" id="KW-0809">Transit peptide</keyword>
<evidence type="ECO:0000256" key="2">
    <source>
        <dbReference type="ARBA" id="ARBA00022472"/>
    </source>
</evidence>
<evidence type="ECO:0000313" key="6">
    <source>
        <dbReference type="Proteomes" id="UP000008021"/>
    </source>
</evidence>
<keyword evidence="2" id="KW-0805">Transcription regulation</keyword>
<dbReference type="Gene3D" id="1.25.70.10">
    <property type="entry name" value="Transcription termination factor 3, mitochondrial"/>
    <property type="match status" value="1"/>
</dbReference>
<dbReference type="PANTHER" id="PTHR13068">
    <property type="entry name" value="CGI-12 PROTEIN-RELATED"/>
    <property type="match status" value="1"/>
</dbReference>
<dbReference type="GO" id="GO:0006353">
    <property type="term" value="P:DNA-templated transcription termination"/>
    <property type="evidence" value="ECO:0007669"/>
    <property type="project" value="UniProtKB-KW"/>
</dbReference>
<comment type="similarity">
    <text evidence="1">Belongs to the mTERF family.</text>
</comment>
<name>A0A0E0CKT1_9ORYZ</name>
<sequence length="399" mass="45214">MALALRALPRRLLLHQPLHHSMPLSSSPPDPRELLRIERILSTPTSSTTPPPQRQRQEGPRPAATSSLHETAGLTTAESASLLRRGLPTSAKQPHHHHHRHRQLRDELRGLRLGKREIRAALASDAGGLLLSMSPGEPSRLVGLVRDELRCRAAVRGRVLAGGALAAAVEARRRVELLHARGLTRRDALRVLAAEPRAILYSPEDVERKVDFLVSRMGFEIGWLVEFPEFLGVNLERRIVPRHNVVEHLRSIGGLGDPIEMKHYVRFSRQRFYNMFVKPYPECERIFGGIVREKGKEVRRWRHPVGLWKLFKPVKYESTEEDVNNMKMQLQDKKYPFFSLKGLRVLQESKATPTSDATTEAIDFEESEFTRSGSMGFELNDYPGSGANNRHSPHSEGNR</sequence>
<dbReference type="FunFam" id="1.25.70.10:FF:000030">
    <property type="entry name" value="Transcription termination factor MTERF15 mitochondrial"/>
    <property type="match status" value="1"/>
</dbReference>
<dbReference type="STRING" id="40149.A0A0E0CKT1"/>